<dbReference type="GO" id="GO:0017004">
    <property type="term" value="P:cytochrome complex assembly"/>
    <property type="evidence" value="ECO:0007669"/>
    <property type="project" value="UniProtKB-KW"/>
</dbReference>
<dbReference type="InterPro" id="IPR036249">
    <property type="entry name" value="Thioredoxin-like_sf"/>
</dbReference>
<dbReference type="CDD" id="cd02966">
    <property type="entry name" value="TlpA_like_family"/>
    <property type="match status" value="1"/>
</dbReference>
<dbReference type="PANTHER" id="PTHR42852">
    <property type="entry name" value="THIOL:DISULFIDE INTERCHANGE PROTEIN DSBE"/>
    <property type="match status" value="1"/>
</dbReference>
<keyword evidence="4" id="KW-0676">Redox-active center</keyword>
<accession>A0A2S4RYC9</accession>
<evidence type="ECO:0000256" key="2">
    <source>
        <dbReference type="ARBA" id="ARBA00022748"/>
    </source>
</evidence>
<dbReference type="Proteomes" id="UP000237003">
    <property type="component" value="Unassembled WGS sequence"/>
</dbReference>
<protein>
    <submittedName>
        <fullName evidence="6">Thioredoxin</fullName>
    </submittedName>
</protein>
<evidence type="ECO:0000313" key="7">
    <source>
        <dbReference type="Proteomes" id="UP000237003"/>
    </source>
</evidence>
<dbReference type="InterPro" id="IPR013740">
    <property type="entry name" value="Redoxin"/>
</dbReference>
<dbReference type="Gene3D" id="3.40.30.10">
    <property type="entry name" value="Glutaredoxin"/>
    <property type="match status" value="1"/>
</dbReference>
<name>A0A2S4RYC9_CITAM</name>
<dbReference type="AlphaFoldDB" id="A0A2S4RYC9"/>
<dbReference type="EMBL" id="PQLX01000003">
    <property type="protein sequence ID" value="POU65755.1"/>
    <property type="molecule type" value="Genomic_DNA"/>
</dbReference>
<dbReference type="STRING" id="35703.AL524_17265"/>
<dbReference type="InterPro" id="IPR013766">
    <property type="entry name" value="Thioredoxin_domain"/>
</dbReference>
<proteinExistence type="predicted"/>
<feature type="domain" description="Thioredoxin" evidence="5">
    <location>
        <begin position="46"/>
        <end position="183"/>
    </location>
</feature>
<evidence type="ECO:0000256" key="4">
    <source>
        <dbReference type="ARBA" id="ARBA00023284"/>
    </source>
</evidence>
<dbReference type="Pfam" id="PF08534">
    <property type="entry name" value="Redoxin"/>
    <property type="match status" value="1"/>
</dbReference>
<comment type="caution">
    <text evidence="6">The sequence shown here is derived from an EMBL/GenBank/DDBJ whole genome shotgun (WGS) entry which is preliminary data.</text>
</comment>
<dbReference type="GO" id="GO:0016491">
    <property type="term" value="F:oxidoreductase activity"/>
    <property type="evidence" value="ECO:0007669"/>
    <property type="project" value="InterPro"/>
</dbReference>
<dbReference type="InterPro" id="IPR050553">
    <property type="entry name" value="Thioredoxin_ResA/DsbE_sf"/>
</dbReference>
<reference evidence="6 7" key="1">
    <citation type="submission" date="2018-01" db="EMBL/GenBank/DDBJ databases">
        <title>Complete genome sequences of 14 Citrobacter spp. isolated from plant in Canada.</title>
        <authorList>
            <person name="Bhandare S.G."/>
            <person name="Colavecchio A."/>
            <person name="Jeukens J."/>
            <person name="Emond-Rheault J.-G."/>
            <person name="Freschi L."/>
            <person name="Hamel J."/>
            <person name="Kukavica-Ibrulj I."/>
            <person name="Levesque R."/>
            <person name="Goodridge L."/>
        </authorList>
    </citation>
    <scope>NUCLEOTIDE SEQUENCE [LARGE SCALE GENOMIC DNA]</scope>
    <source>
        <strain evidence="6 7">S1285</strain>
    </source>
</reference>
<dbReference type="SUPFAM" id="SSF52833">
    <property type="entry name" value="Thioredoxin-like"/>
    <property type="match status" value="1"/>
</dbReference>
<dbReference type="GO" id="GO:0030313">
    <property type="term" value="C:cell envelope"/>
    <property type="evidence" value="ECO:0007669"/>
    <property type="project" value="UniProtKB-SubCell"/>
</dbReference>
<dbReference type="PROSITE" id="PS51352">
    <property type="entry name" value="THIOREDOXIN_2"/>
    <property type="match status" value="1"/>
</dbReference>
<keyword evidence="3" id="KW-1015">Disulfide bond</keyword>
<evidence type="ECO:0000256" key="1">
    <source>
        <dbReference type="ARBA" id="ARBA00004196"/>
    </source>
</evidence>
<gene>
    <name evidence="6" type="ORF">C3430_10645</name>
</gene>
<sequence length="184" mass="20490">MGSLPIVFYVCSTVNIWARRQIIMRWFNAFILSMTVLVSACKEEKLAVGEPAPTLATFDLQGRSSGLERWRGKAVYLNFWSAGCSGCLAEMDTLESLSKKWGDKVVVVAVNTDPETVNVAGLLEKHSISYPVLRDQLKITQERYQVIGTPTSVLIDSQGRVLELHQGMRKPPELEATFARLATQ</sequence>
<evidence type="ECO:0000313" key="6">
    <source>
        <dbReference type="EMBL" id="POU65755.1"/>
    </source>
</evidence>
<evidence type="ECO:0000259" key="5">
    <source>
        <dbReference type="PROSITE" id="PS51352"/>
    </source>
</evidence>
<keyword evidence="2" id="KW-0201">Cytochrome c-type biogenesis</keyword>
<comment type="subcellular location">
    <subcellularLocation>
        <location evidence="1">Cell envelope</location>
    </subcellularLocation>
</comment>
<evidence type="ECO:0000256" key="3">
    <source>
        <dbReference type="ARBA" id="ARBA00023157"/>
    </source>
</evidence>
<dbReference type="PANTHER" id="PTHR42852:SF6">
    <property type="entry name" value="THIOL:DISULFIDE INTERCHANGE PROTEIN DSBE"/>
    <property type="match status" value="1"/>
</dbReference>
<organism evidence="6 7">
    <name type="scientific">Citrobacter amalonaticus</name>
    <dbReference type="NCBI Taxonomy" id="35703"/>
    <lineage>
        <taxon>Bacteria</taxon>
        <taxon>Pseudomonadati</taxon>
        <taxon>Pseudomonadota</taxon>
        <taxon>Gammaproteobacteria</taxon>
        <taxon>Enterobacterales</taxon>
        <taxon>Enterobacteriaceae</taxon>
        <taxon>Citrobacter</taxon>
    </lineage>
</organism>